<evidence type="ECO:0000313" key="5">
    <source>
        <dbReference type="EMBL" id="MBM7036375.1"/>
    </source>
</evidence>
<dbReference type="PROSITE" id="PS50887">
    <property type="entry name" value="GGDEF"/>
    <property type="match status" value="1"/>
</dbReference>
<dbReference type="InterPro" id="IPR001638">
    <property type="entry name" value="Solute-binding_3/MltF_N"/>
</dbReference>
<evidence type="ECO:0000256" key="2">
    <source>
        <dbReference type="ARBA" id="ARBA00022729"/>
    </source>
</evidence>
<dbReference type="PANTHER" id="PTHR35936:SF37">
    <property type="entry name" value="AMINO ACID ABC TRANSPORTER SUBSTRATE-BINDING PROTEIN"/>
    <property type="match status" value="1"/>
</dbReference>
<evidence type="ECO:0000256" key="1">
    <source>
        <dbReference type="ARBA" id="ARBA00010333"/>
    </source>
</evidence>
<dbReference type="InterPro" id="IPR029787">
    <property type="entry name" value="Nucleotide_cyclase"/>
</dbReference>
<comment type="similarity">
    <text evidence="1">Belongs to the bacterial solute-binding protein 3 family.</text>
</comment>
<keyword evidence="6" id="KW-1185">Reference proteome</keyword>
<organism evidence="5 6">
    <name type="scientific">Vibrio ulleungensis</name>
    <dbReference type="NCBI Taxonomy" id="2807619"/>
    <lineage>
        <taxon>Bacteria</taxon>
        <taxon>Pseudomonadati</taxon>
        <taxon>Pseudomonadota</taxon>
        <taxon>Gammaproteobacteria</taxon>
        <taxon>Vibrionales</taxon>
        <taxon>Vibrionaceae</taxon>
        <taxon>Vibrio</taxon>
    </lineage>
</organism>
<dbReference type="CDD" id="cd01949">
    <property type="entry name" value="GGDEF"/>
    <property type="match status" value="1"/>
</dbReference>
<gene>
    <name evidence="5" type="ORF">JQC93_08095</name>
</gene>
<protein>
    <submittedName>
        <fullName evidence="5">Transporter substrate-binding domain-containing protein</fullName>
    </submittedName>
</protein>
<dbReference type="SUPFAM" id="SSF55073">
    <property type="entry name" value="Nucleotide cyclase"/>
    <property type="match status" value="1"/>
</dbReference>
<keyword evidence="2" id="KW-0732">Signal</keyword>
<keyword evidence="3" id="KW-1133">Transmembrane helix</keyword>
<feature type="domain" description="GGDEF" evidence="4">
    <location>
        <begin position="537"/>
        <end position="664"/>
    </location>
</feature>
<feature type="transmembrane region" description="Helical" evidence="3">
    <location>
        <begin position="493"/>
        <end position="510"/>
    </location>
</feature>
<name>A0ABS2HFQ2_9VIBR</name>
<dbReference type="Proteomes" id="UP000809621">
    <property type="component" value="Unassembled WGS sequence"/>
</dbReference>
<dbReference type="SMART" id="SM00267">
    <property type="entry name" value="GGDEF"/>
    <property type="match status" value="1"/>
</dbReference>
<dbReference type="SUPFAM" id="SSF53850">
    <property type="entry name" value="Periplasmic binding protein-like II"/>
    <property type="match status" value="2"/>
</dbReference>
<dbReference type="EMBL" id="JAFEUM010000002">
    <property type="protein sequence ID" value="MBM7036375.1"/>
    <property type="molecule type" value="Genomic_DNA"/>
</dbReference>
<dbReference type="SMART" id="SM00062">
    <property type="entry name" value="PBPb"/>
    <property type="match status" value="1"/>
</dbReference>
<dbReference type="InterPro" id="IPR043128">
    <property type="entry name" value="Rev_trsase/Diguanyl_cyclase"/>
</dbReference>
<evidence type="ECO:0000313" key="6">
    <source>
        <dbReference type="Proteomes" id="UP000809621"/>
    </source>
</evidence>
<dbReference type="Gene3D" id="3.30.70.270">
    <property type="match status" value="1"/>
</dbReference>
<dbReference type="Gene3D" id="3.40.190.10">
    <property type="entry name" value="Periplasmic binding protein-like II"/>
    <property type="match status" value="4"/>
</dbReference>
<evidence type="ECO:0000256" key="3">
    <source>
        <dbReference type="SAM" id="Phobius"/>
    </source>
</evidence>
<dbReference type="PANTHER" id="PTHR35936">
    <property type="entry name" value="MEMBRANE-BOUND LYTIC MUREIN TRANSGLYCOSYLASE F"/>
    <property type="match status" value="1"/>
</dbReference>
<dbReference type="Pfam" id="PF00497">
    <property type="entry name" value="SBP_bac_3"/>
    <property type="match status" value="2"/>
</dbReference>
<keyword evidence="3" id="KW-0812">Transmembrane</keyword>
<dbReference type="RefSeq" id="WP_205157942.1">
    <property type="nucleotide sequence ID" value="NZ_JAFEUM010000002.1"/>
</dbReference>
<proteinExistence type="inferred from homology"/>
<dbReference type="NCBIfam" id="TIGR00254">
    <property type="entry name" value="GGDEF"/>
    <property type="match status" value="1"/>
</dbReference>
<accession>A0ABS2HFQ2</accession>
<comment type="caution">
    <text evidence="5">The sequence shown here is derived from an EMBL/GenBank/DDBJ whole genome shotgun (WGS) entry which is preliminary data.</text>
</comment>
<sequence>MNKLGWVRRLAVWILLVCAPVTFAAIEGRYVVATESDDVITKTLFDEVSEQLGLDIVYLEYPNFDALLKGVASGESDFAANITFTESRALDYNFSSPTNIEYTYLFTQYQSEFNWDKATKVAAPKNTIFVELIKERYPHVWVAEFDGVEQGQLWLSMSLVDAMIDAIHNLKPMLEEGYEAQILNDQLPIKPVSIVAPKGQHQELLDAMVKVIHQPDVQRKLRENVLAYQFEIRQKALQKQSQDLPESHSEPISIVVENLYPFARYLESGDIEGISADTVLHACDLIGVECDIVSQAGDSWDDIYTAFKQGKVDAIAPLTISDARKEFVHFTSPHYFPVAVLAKRSGYKHQVYGNVSELLIERIGVVNNDFFEELLNELLPQKQLYQYENQDELLKALLRQEIDYIALDRSKLNQWLVEDDKLGIEEELSIEPFHVSEIAMGFQKNPYGEQLAHLFSMAFRLIDTEQINARYDLTPDWRETLAREKEYASKFQMVLWIALVLAALTAWYMFRLSLTDNLTGLYNRRAMYLLYGRGLKAKQSLCYLDVNKFKQLNDTYGHHFGDRVLQQYSRHLKMQLPGRAFRIGGDEFVVVCRIPKEPLVELITSLKKFRVEIEGAQPIDIDVSVGLYTHEHVNWSFENILRMTDRAMYTAKKESDDQCVIVEGPQSKVA</sequence>
<dbReference type="InterPro" id="IPR000160">
    <property type="entry name" value="GGDEF_dom"/>
</dbReference>
<keyword evidence="3" id="KW-0472">Membrane</keyword>
<dbReference type="Pfam" id="PF00990">
    <property type="entry name" value="GGDEF"/>
    <property type="match status" value="1"/>
</dbReference>
<reference evidence="5 6" key="1">
    <citation type="submission" date="2021-02" db="EMBL/GenBank/DDBJ databases">
        <authorList>
            <person name="Park J.-S."/>
        </authorList>
    </citation>
    <scope>NUCLEOTIDE SEQUENCE [LARGE SCALE GENOMIC DNA]</scope>
    <source>
        <strain evidence="5 6">188UL20-2</strain>
    </source>
</reference>
<evidence type="ECO:0000259" key="4">
    <source>
        <dbReference type="PROSITE" id="PS50887"/>
    </source>
</evidence>